<proteinExistence type="predicted"/>
<dbReference type="EMBL" id="OVEO01000003">
    <property type="protein sequence ID" value="SPQ94578.1"/>
    <property type="molecule type" value="Genomic_DNA"/>
</dbReference>
<keyword evidence="3" id="KW-0496">Mitochondrion</keyword>
<evidence type="ECO:0000313" key="4">
    <source>
        <dbReference type="Proteomes" id="UP000039324"/>
    </source>
</evidence>
<protein>
    <recommendedName>
        <fullName evidence="6">Hexosyltransferase</fullName>
    </recommendedName>
</protein>
<feature type="chain" id="PRO_5035990681" description="Hexosyltransferase" evidence="1">
    <location>
        <begin position="23"/>
        <end position="322"/>
    </location>
</feature>
<dbReference type="AlphaFoldDB" id="A0A0G4IMS8"/>
<feature type="signal peptide" evidence="1">
    <location>
        <begin position="1"/>
        <end position="22"/>
    </location>
</feature>
<sequence>MVAFLAGYVLLVVIASVKSVEASLSGLASRSTLSSTLRASPQQWPVPRVPPGSSHASKLGFLSANKLIAFTLYGGRSIDIEGGALNARAMPLAYLGWRVRFYIDSTVPQSTIDRLTGAGAEISFVDPDMESWLDARRMYRFLAIDDPDVEFVMFRDADSLPSLREVSAVNAWLMSNKTFHVMRDHQFHTTHILAGMWGVHAPTLRQRLHPETIRASMQRYVENRISPDMKRDTDQDYLSDVIWPYAKGDVLEHDAFHCPGSQPYIDDPQPFPVPRDSTGDFVGNIKAPDYSDSSAYVRNGKWQFQGLETPPECRLDPKYIYG</sequence>
<dbReference type="OMA" id="KYVWPWA"/>
<evidence type="ECO:0000256" key="1">
    <source>
        <dbReference type="SAM" id="SignalP"/>
    </source>
</evidence>
<reference evidence="2 4" key="1">
    <citation type="submission" date="2015-02" db="EMBL/GenBank/DDBJ databases">
        <authorList>
            <person name="Chooi Y.-H."/>
        </authorList>
    </citation>
    <scope>NUCLEOTIDE SEQUENCE [LARGE SCALE GENOMIC DNA]</scope>
    <source>
        <strain evidence="2">E3</strain>
    </source>
</reference>
<gene>
    <name evidence="2" type="ORF">PBRA_005130</name>
    <name evidence="3" type="ORF">PLBR_LOCUS1793</name>
</gene>
<accession>A0A0G4IMS8</accession>
<keyword evidence="4" id="KW-1185">Reference proteome</keyword>
<organism evidence="2 4">
    <name type="scientific">Plasmodiophora brassicae</name>
    <name type="common">Clubroot disease agent</name>
    <dbReference type="NCBI Taxonomy" id="37360"/>
    <lineage>
        <taxon>Eukaryota</taxon>
        <taxon>Sar</taxon>
        <taxon>Rhizaria</taxon>
        <taxon>Endomyxa</taxon>
        <taxon>Phytomyxea</taxon>
        <taxon>Plasmodiophorida</taxon>
        <taxon>Plasmodiophoridae</taxon>
        <taxon>Plasmodiophora</taxon>
    </lineage>
</organism>
<evidence type="ECO:0000313" key="5">
    <source>
        <dbReference type="Proteomes" id="UP000290189"/>
    </source>
</evidence>
<dbReference type="Proteomes" id="UP000039324">
    <property type="component" value="Unassembled WGS sequence"/>
</dbReference>
<evidence type="ECO:0008006" key="6">
    <source>
        <dbReference type="Google" id="ProtNLM"/>
    </source>
</evidence>
<evidence type="ECO:0000313" key="2">
    <source>
        <dbReference type="EMBL" id="CEO96521.1"/>
    </source>
</evidence>
<keyword evidence="1" id="KW-0732">Signal</keyword>
<dbReference type="EMBL" id="CDSF01000068">
    <property type="protein sequence ID" value="CEO96521.1"/>
    <property type="molecule type" value="Genomic_DNA"/>
</dbReference>
<dbReference type="STRING" id="37360.A0A0G4IMS8"/>
<reference evidence="3 5" key="2">
    <citation type="submission" date="2018-03" db="EMBL/GenBank/DDBJ databases">
        <authorList>
            <person name="Fogelqvist J."/>
        </authorList>
    </citation>
    <scope>NUCLEOTIDE SEQUENCE [LARGE SCALE GENOMIC DNA]</scope>
</reference>
<name>A0A0G4IMS8_PLABS</name>
<geneLocation type="mitochondrion" evidence="3"/>
<dbReference type="Proteomes" id="UP000290189">
    <property type="component" value="Unassembled WGS sequence"/>
</dbReference>
<dbReference type="OrthoDB" id="204305at2759"/>
<evidence type="ECO:0000313" key="3">
    <source>
        <dbReference type="EMBL" id="SPQ94578.1"/>
    </source>
</evidence>